<dbReference type="EMBL" id="OOIN01000005">
    <property type="protein sequence ID" value="SPO23556.1"/>
    <property type="molecule type" value="Genomic_DNA"/>
</dbReference>
<sequence>MASNHVPQSLFGDVVQSESLSLFSSTSSHPFALWSLHQDADLQEDSGIRLLDDATDELASSDPGITPEAFALRIDEQVRGSISDPVLHIQSPAIRNTFIRSPPIEETELGIKLPHVTFQFRSIGSSRPFVFEIGIRDQDGRSGTIRLSSFQTEPRLYLKHLRRKPTASMTDEDNDGTSRTEPLLHLPLDMAATPASDETSLTPWQVATLPLDKLARYLSDTSLISHVDSELVRQSQRFGNFYSISYVKVHANMRLRRVWCSQHLPDHELAEIQVFS</sequence>
<accession>A0A5C3E261</accession>
<gene>
    <name evidence="3" type="ORF">UTRI_02235</name>
</gene>
<dbReference type="OrthoDB" id="7486196at2759"/>
<dbReference type="InterPro" id="IPR040441">
    <property type="entry name" value="CFA20/CFAP20DC"/>
</dbReference>
<evidence type="ECO:0000259" key="2">
    <source>
        <dbReference type="Pfam" id="PF05018"/>
    </source>
</evidence>
<keyword evidence="4" id="KW-1185">Reference proteome</keyword>
<feature type="domain" description="CFA20" evidence="2">
    <location>
        <begin position="81"/>
        <end position="156"/>
    </location>
</feature>
<evidence type="ECO:0000313" key="4">
    <source>
        <dbReference type="Proteomes" id="UP000324022"/>
    </source>
</evidence>
<evidence type="ECO:0000313" key="3">
    <source>
        <dbReference type="EMBL" id="SPO23556.1"/>
    </source>
</evidence>
<dbReference type="AlphaFoldDB" id="A0A5C3E261"/>
<feature type="region of interest" description="Disordered" evidence="1">
    <location>
        <begin position="162"/>
        <end position="181"/>
    </location>
</feature>
<organism evidence="3 4">
    <name type="scientific">Ustilago trichophora</name>
    <dbReference type="NCBI Taxonomy" id="86804"/>
    <lineage>
        <taxon>Eukaryota</taxon>
        <taxon>Fungi</taxon>
        <taxon>Dikarya</taxon>
        <taxon>Basidiomycota</taxon>
        <taxon>Ustilaginomycotina</taxon>
        <taxon>Ustilaginomycetes</taxon>
        <taxon>Ustilaginales</taxon>
        <taxon>Ustilaginaceae</taxon>
        <taxon>Ustilago</taxon>
    </lineage>
</organism>
<dbReference type="PANTHER" id="PTHR12458">
    <property type="entry name" value="ORF PROTEIN"/>
    <property type="match status" value="1"/>
</dbReference>
<reference evidence="3 4" key="1">
    <citation type="submission" date="2018-03" db="EMBL/GenBank/DDBJ databases">
        <authorList>
            <person name="Guldener U."/>
        </authorList>
    </citation>
    <scope>NUCLEOTIDE SEQUENCE [LARGE SCALE GENOMIC DNA]</scope>
    <source>
        <strain evidence="3 4">NBRC100155</strain>
    </source>
</reference>
<dbReference type="Pfam" id="PF05018">
    <property type="entry name" value="CFA20_dom"/>
    <property type="match status" value="1"/>
</dbReference>
<dbReference type="Proteomes" id="UP000324022">
    <property type="component" value="Unassembled WGS sequence"/>
</dbReference>
<proteinExistence type="predicted"/>
<protein>
    <recommendedName>
        <fullName evidence="2">CFA20 domain-containing protein</fullName>
    </recommendedName>
</protein>
<dbReference type="InterPro" id="IPR007714">
    <property type="entry name" value="CFA20_dom"/>
</dbReference>
<name>A0A5C3E261_9BASI</name>
<evidence type="ECO:0000256" key="1">
    <source>
        <dbReference type="SAM" id="MobiDB-lite"/>
    </source>
</evidence>